<dbReference type="PROSITE" id="PS00211">
    <property type="entry name" value="ABC_TRANSPORTER_1"/>
    <property type="match status" value="1"/>
</dbReference>
<keyword evidence="7 8" id="KW-0472">Membrane</keyword>
<dbReference type="Proteomes" id="UP000321721">
    <property type="component" value="Unassembled WGS sequence"/>
</dbReference>
<dbReference type="PANTHER" id="PTHR48041:SF139">
    <property type="entry name" value="PROTEIN SCARLET"/>
    <property type="match status" value="1"/>
</dbReference>
<dbReference type="InterPro" id="IPR003439">
    <property type="entry name" value="ABC_transporter-like_ATP-bd"/>
</dbReference>
<feature type="transmembrane region" description="Helical" evidence="8">
    <location>
        <begin position="666"/>
        <end position="687"/>
    </location>
</feature>
<dbReference type="Gene3D" id="3.40.50.300">
    <property type="entry name" value="P-loop containing nucleotide triphosphate hydrolases"/>
    <property type="match status" value="1"/>
</dbReference>
<evidence type="ECO:0000313" key="10">
    <source>
        <dbReference type="EMBL" id="TXB66634.1"/>
    </source>
</evidence>
<evidence type="ECO:0000256" key="1">
    <source>
        <dbReference type="ARBA" id="ARBA00004141"/>
    </source>
</evidence>
<evidence type="ECO:0000256" key="2">
    <source>
        <dbReference type="ARBA" id="ARBA00022448"/>
    </source>
</evidence>
<sequence length="1019" mass="117166">MSERILKALMQLFSIVSDTEELTANSRNIVESFLKQQLNQQLVKEYLRLYDDFIEAKNKKSEGSKRKKRTSVNSVKVLLICTQINEELAQKQKIIVLIRLIEFIYANNHPSEQELEFINTVSETFNIPPEEFNHCLEFTKKSIDEKFDSPCVLVINSKKENELKESKHIYSEGINGELRILKIETVNLFFVRYYGDSELYMNGILINKTRSHILSQGSSIRSSRVQPIYYSDIISSYFKDDNAEKIVFNVDGLTYKFKGGNYGMHHFSFSEESGHMVGIMGASGAGKSTLLNLLNGAYIPTTGQITINGIDIHHEPDKIEGVIGYVSQDDLLIEELTVFQNLFYNAKLCFDNLNEAQITKRVLDVLLSIGLLEAKDLKVGSPMEKTISGGQRKRLNIALELIREPAVLFVDEPTSGLSSRDSENIMDLLKELALKGKLVFVVIHQPSSDIFKMFDNLLILDTGGYPIYNGNPVDAVIYFKELVNHVNSNESECVSCGNVNSEQIFNIIESRVVDEYGNPTLNRKISPQEWYQFYLDKIEKSSSTFKRLTTAPNITFSIPNKIKQFKVFIIRDVLSKLTNKQYMLINFLEAPVLAFILSFLVRYFNADSNNELGYIFRENENLPAYIFMSVIVALFVGLTVSAEEIIRDQKIRKREKFLNLSKGSYLFSKISIMFAISAIQTFTFIIIGNSILGIDGMNVAYWLVLFSTACFANMLGLNISASFNSAVTIYILIPFLVIPQLLLSGVIVKFDKLNPTITLQDKVPVVGEIMTSRWAYEALAVHQFKDNKFEKQFYKLDKELKVVEFKKNFWLAKLREKLSSSQNYLNDETKKEELVNNFELLRNEIGKEIETNTEIKFADLDKLYIDKVNETVFTNTKNYFLDLNNYYLQKYKNANNSRDKLASKLNKDKEARDLFIEMKDRYTNDALSDFVKDKNELNKIIELDNHLIQKADPIYLSPDDFRAHFYAPEKKIFGVYIDTFWVNIAIIWLMSIFLSITLYFDALKNLIDGLEKVFEKFKK</sequence>
<accession>A0A5C6RX15</accession>
<feature type="transmembrane region" description="Helical" evidence="8">
    <location>
        <begin position="699"/>
        <end position="717"/>
    </location>
</feature>
<dbReference type="GO" id="GO:0005524">
    <property type="term" value="F:ATP binding"/>
    <property type="evidence" value="ECO:0007669"/>
    <property type="project" value="UniProtKB-KW"/>
</dbReference>
<evidence type="ECO:0000256" key="6">
    <source>
        <dbReference type="ARBA" id="ARBA00022989"/>
    </source>
</evidence>
<keyword evidence="2" id="KW-0813">Transport</keyword>
<dbReference type="PANTHER" id="PTHR48041">
    <property type="entry name" value="ABC TRANSPORTER G FAMILY MEMBER 28"/>
    <property type="match status" value="1"/>
</dbReference>
<proteinExistence type="predicted"/>
<dbReference type="SUPFAM" id="SSF52540">
    <property type="entry name" value="P-loop containing nucleoside triphosphate hydrolases"/>
    <property type="match status" value="1"/>
</dbReference>
<evidence type="ECO:0000256" key="8">
    <source>
        <dbReference type="SAM" id="Phobius"/>
    </source>
</evidence>
<dbReference type="Pfam" id="PF01061">
    <property type="entry name" value="ABC2_membrane"/>
    <property type="match status" value="1"/>
</dbReference>
<dbReference type="OrthoDB" id="9804819at2"/>
<keyword evidence="5 10" id="KW-0067">ATP-binding</keyword>
<organism evidence="10 11">
    <name type="scientific">Vicingus serpentipes</name>
    <dbReference type="NCBI Taxonomy" id="1926625"/>
    <lineage>
        <taxon>Bacteria</taxon>
        <taxon>Pseudomonadati</taxon>
        <taxon>Bacteroidota</taxon>
        <taxon>Flavobacteriia</taxon>
        <taxon>Flavobacteriales</taxon>
        <taxon>Vicingaceae</taxon>
        <taxon>Vicingus</taxon>
    </lineage>
</organism>
<keyword evidence="4" id="KW-0547">Nucleotide-binding</keyword>
<feature type="domain" description="ABC transporter" evidence="9">
    <location>
        <begin position="248"/>
        <end position="487"/>
    </location>
</feature>
<dbReference type="AlphaFoldDB" id="A0A5C6RX15"/>
<dbReference type="InterPro" id="IPR029024">
    <property type="entry name" value="TerB-like"/>
</dbReference>
<dbReference type="PROSITE" id="PS50893">
    <property type="entry name" value="ABC_TRANSPORTER_2"/>
    <property type="match status" value="1"/>
</dbReference>
<dbReference type="Pfam" id="PF00005">
    <property type="entry name" value="ABC_tran"/>
    <property type="match status" value="1"/>
</dbReference>
<evidence type="ECO:0000256" key="7">
    <source>
        <dbReference type="ARBA" id="ARBA00023136"/>
    </source>
</evidence>
<comment type="caution">
    <text evidence="10">The sequence shown here is derived from an EMBL/GenBank/DDBJ whole genome shotgun (WGS) entry which is preliminary data.</text>
</comment>
<name>A0A5C6RX15_9FLAO</name>
<feature type="transmembrane region" description="Helical" evidence="8">
    <location>
        <begin position="584"/>
        <end position="604"/>
    </location>
</feature>
<evidence type="ECO:0000256" key="4">
    <source>
        <dbReference type="ARBA" id="ARBA00022741"/>
    </source>
</evidence>
<keyword evidence="6 8" id="KW-1133">Transmembrane helix</keyword>
<keyword evidence="11" id="KW-1185">Reference proteome</keyword>
<feature type="transmembrane region" description="Helical" evidence="8">
    <location>
        <begin position="729"/>
        <end position="748"/>
    </location>
</feature>
<dbReference type="SMART" id="SM00382">
    <property type="entry name" value="AAA"/>
    <property type="match status" value="1"/>
</dbReference>
<protein>
    <submittedName>
        <fullName evidence="10">ATP-binding cassette domain-containing protein</fullName>
    </submittedName>
</protein>
<evidence type="ECO:0000259" key="9">
    <source>
        <dbReference type="PROSITE" id="PS50893"/>
    </source>
</evidence>
<dbReference type="InterPro" id="IPR027417">
    <property type="entry name" value="P-loop_NTPase"/>
</dbReference>
<keyword evidence="3 8" id="KW-0812">Transmembrane</keyword>
<comment type="subcellular location">
    <subcellularLocation>
        <location evidence="1">Membrane</location>
        <topology evidence="1">Multi-pass membrane protein</topology>
    </subcellularLocation>
</comment>
<dbReference type="InterPro" id="IPR013525">
    <property type="entry name" value="ABC2_TM"/>
</dbReference>
<dbReference type="InterPro" id="IPR017871">
    <property type="entry name" value="ABC_transporter-like_CS"/>
</dbReference>
<dbReference type="EMBL" id="VOOS01000001">
    <property type="protein sequence ID" value="TXB66634.1"/>
    <property type="molecule type" value="Genomic_DNA"/>
</dbReference>
<reference evidence="10 11" key="1">
    <citation type="submission" date="2019-08" db="EMBL/GenBank/DDBJ databases">
        <title>Genome of Vicingus serpentipes NCIMB 15042.</title>
        <authorList>
            <person name="Bowman J.P."/>
        </authorList>
    </citation>
    <scope>NUCLEOTIDE SEQUENCE [LARGE SCALE GENOMIC DNA]</scope>
    <source>
        <strain evidence="10 11">NCIMB 15042</strain>
    </source>
</reference>
<dbReference type="InterPro" id="IPR003593">
    <property type="entry name" value="AAA+_ATPase"/>
</dbReference>
<dbReference type="InterPro" id="IPR050352">
    <property type="entry name" value="ABCG_transporters"/>
</dbReference>
<evidence type="ECO:0000313" key="11">
    <source>
        <dbReference type="Proteomes" id="UP000321721"/>
    </source>
</evidence>
<dbReference type="SUPFAM" id="SSF158682">
    <property type="entry name" value="TerB-like"/>
    <property type="match status" value="1"/>
</dbReference>
<feature type="transmembrane region" description="Helical" evidence="8">
    <location>
        <begin position="624"/>
        <end position="646"/>
    </location>
</feature>
<evidence type="ECO:0000256" key="5">
    <source>
        <dbReference type="ARBA" id="ARBA00022840"/>
    </source>
</evidence>
<gene>
    <name evidence="10" type="ORF">FRY74_00175</name>
</gene>
<evidence type="ECO:0000256" key="3">
    <source>
        <dbReference type="ARBA" id="ARBA00022692"/>
    </source>
</evidence>
<dbReference type="GO" id="GO:0140359">
    <property type="term" value="F:ABC-type transporter activity"/>
    <property type="evidence" value="ECO:0007669"/>
    <property type="project" value="InterPro"/>
</dbReference>
<dbReference type="GO" id="GO:0016887">
    <property type="term" value="F:ATP hydrolysis activity"/>
    <property type="evidence" value="ECO:0007669"/>
    <property type="project" value="InterPro"/>
</dbReference>
<dbReference type="RefSeq" id="WP_147097448.1">
    <property type="nucleotide sequence ID" value="NZ_VOOS01000001.1"/>
</dbReference>
<feature type="transmembrane region" description="Helical" evidence="8">
    <location>
        <begin position="980"/>
        <end position="1000"/>
    </location>
</feature>
<dbReference type="GO" id="GO:0016020">
    <property type="term" value="C:membrane"/>
    <property type="evidence" value="ECO:0007669"/>
    <property type="project" value="UniProtKB-SubCell"/>
</dbReference>